<keyword evidence="3" id="KW-1185">Reference proteome</keyword>
<dbReference type="EMBL" id="QETF01000004">
    <property type="protein sequence ID" value="PWG17751.1"/>
    <property type="molecule type" value="Genomic_DNA"/>
</dbReference>
<evidence type="ECO:0008006" key="4">
    <source>
        <dbReference type="Google" id="ProtNLM"/>
    </source>
</evidence>
<keyword evidence="1" id="KW-1133">Transmembrane helix</keyword>
<feature type="transmembrane region" description="Helical" evidence="1">
    <location>
        <begin position="274"/>
        <end position="295"/>
    </location>
</feature>
<keyword evidence="1" id="KW-0812">Transmembrane</keyword>
<dbReference type="AlphaFoldDB" id="A0A2V1P5G3"/>
<comment type="caution">
    <text evidence="2">The sequence shown here is derived from an EMBL/GenBank/DDBJ whole genome shotgun (WGS) entry which is preliminary data.</text>
</comment>
<keyword evidence="1" id="KW-0472">Membrane</keyword>
<name>A0A2V1P5G3_9RHOB</name>
<feature type="transmembrane region" description="Helical" evidence="1">
    <location>
        <begin position="327"/>
        <end position="346"/>
    </location>
</feature>
<evidence type="ECO:0000313" key="3">
    <source>
        <dbReference type="Proteomes" id="UP000245293"/>
    </source>
</evidence>
<proteinExistence type="predicted"/>
<gene>
    <name evidence="2" type="ORF">DFK10_05920</name>
</gene>
<feature type="transmembrane region" description="Helical" evidence="1">
    <location>
        <begin position="180"/>
        <end position="198"/>
    </location>
</feature>
<evidence type="ECO:0000256" key="1">
    <source>
        <dbReference type="SAM" id="Phobius"/>
    </source>
</evidence>
<feature type="transmembrane region" description="Helical" evidence="1">
    <location>
        <begin position="302"/>
        <end position="321"/>
    </location>
</feature>
<organism evidence="2 3">
    <name type="scientific">Salibaculum griseiflavum</name>
    <dbReference type="NCBI Taxonomy" id="1914409"/>
    <lineage>
        <taxon>Bacteria</taxon>
        <taxon>Pseudomonadati</taxon>
        <taxon>Pseudomonadota</taxon>
        <taxon>Alphaproteobacteria</taxon>
        <taxon>Rhodobacterales</taxon>
        <taxon>Roseobacteraceae</taxon>
        <taxon>Salibaculum</taxon>
    </lineage>
</organism>
<feature type="transmembrane region" description="Helical" evidence="1">
    <location>
        <begin position="145"/>
        <end position="173"/>
    </location>
</feature>
<feature type="transmembrane region" description="Helical" evidence="1">
    <location>
        <begin position="204"/>
        <end position="227"/>
    </location>
</feature>
<feature type="transmembrane region" description="Helical" evidence="1">
    <location>
        <begin position="21"/>
        <end position="41"/>
    </location>
</feature>
<dbReference type="Proteomes" id="UP000245293">
    <property type="component" value="Unassembled WGS sequence"/>
</dbReference>
<reference evidence="3" key="1">
    <citation type="submission" date="2018-05" db="EMBL/GenBank/DDBJ databases">
        <authorList>
            <person name="Du Z."/>
            <person name="Wang X."/>
        </authorList>
    </citation>
    <scope>NUCLEOTIDE SEQUENCE [LARGE SCALE GENOMIC DNA]</scope>
    <source>
        <strain evidence="3">WDS4C29</strain>
    </source>
</reference>
<protein>
    <recommendedName>
        <fullName evidence="4">EpsG family protein</fullName>
    </recommendedName>
</protein>
<sequence>MTSAGPYTDRGQRSRRPLPSARRGLDAVLALVWLVISLGVLQDYLSGGNRWKHGDWLINTAGGPVRRGPFGSAVLSVGDLLGISPLLVVCVLQVVILAVLFLAFRALVDRAGPVRLQVLLWLSPAFFTVLWVVEPQGAVRKELLAFAGLSLLALGAVSGRLIVLWLGVLVYCISTIAHEGMVLFGPVFIGILVLSGLFRSAPWQALSATLIAIGVSGAALFYALVHARVEDPNLVCAPLLERGLDPEICAGAISWLAHDAGVGVAAVAERLTGASVVGFLLGALAAFAPFCYLVSVGTRPRLGLVILLGAVLPILPLFPVASDWGRWLSLQVFSMSVLLSCAMASGRFRLRAVPSRGLVVGAVGMALLVSPNHAIGLSGLAVKIARAVLPPGV</sequence>
<accession>A0A2V1P5G3</accession>
<evidence type="ECO:0000313" key="2">
    <source>
        <dbReference type="EMBL" id="PWG17751.1"/>
    </source>
</evidence>
<feature type="transmembrane region" description="Helical" evidence="1">
    <location>
        <begin position="358"/>
        <end position="382"/>
    </location>
</feature>
<feature type="transmembrane region" description="Helical" evidence="1">
    <location>
        <begin position="80"/>
        <end position="104"/>
    </location>
</feature>